<dbReference type="InterPro" id="IPR036691">
    <property type="entry name" value="Endo/exonu/phosph_ase_sf"/>
</dbReference>
<geneLocation type="plasmid" evidence="3">
    <name>unnamed4</name>
</geneLocation>
<accession>A0A1B2EYW8</accession>
<proteinExistence type="predicted"/>
<dbReference type="KEGG" id="moc:BB934_44120"/>
<evidence type="ECO:0000259" key="2">
    <source>
        <dbReference type="Pfam" id="PF03372"/>
    </source>
</evidence>
<keyword evidence="1" id="KW-0732">Signal</keyword>
<dbReference type="OrthoDB" id="1398885at2"/>
<dbReference type="EMBL" id="CP016620">
    <property type="protein sequence ID" value="ANY85184.1"/>
    <property type="molecule type" value="Genomic_DNA"/>
</dbReference>
<dbReference type="Pfam" id="PF03372">
    <property type="entry name" value="Exo_endo_phos"/>
    <property type="match status" value="1"/>
</dbReference>
<reference evidence="3" key="1">
    <citation type="submission" date="2016-07" db="EMBL/GenBank/DDBJ databases">
        <title>Microvirga ossetica sp. nov. a new species of rhizobia isolated from root nodules of the legume species Vicia alpestris Steven originated from North Ossetia region in the Caucasus.</title>
        <authorList>
            <person name="Safronova V.I."/>
            <person name="Kuznetsova I.G."/>
            <person name="Sazanova A.L."/>
            <person name="Belimov A."/>
            <person name="Andronov E."/>
            <person name="Osledkin Y.S."/>
            <person name="Onishchuk O.P."/>
            <person name="Kurchak O.N."/>
            <person name="Shaposhnikov A.I."/>
            <person name="Willems A."/>
            <person name="Tikhonovich I.A."/>
        </authorList>
    </citation>
    <scope>NUCLEOTIDE SEQUENCE [LARGE SCALE GENOMIC DNA]</scope>
    <source>
        <strain evidence="3">V5/3M</strain>
        <plasmid evidence="3">unnamed4</plasmid>
    </source>
</reference>
<organism evidence="3">
    <name type="scientific">Microvirga ossetica</name>
    <dbReference type="NCBI Taxonomy" id="1882682"/>
    <lineage>
        <taxon>Bacteria</taxon>
        <taxon>Pseudomonadati</taxon>
        <taxon>Pseudomonadota</taxon>
        <taxon>Alphaproteobacteria</taxon>
        <taxon>Hyphomicrobiales</taxon>
        <taxon>Methylobacteriaceae</taxon>
        <taxon>Microvirga</taxon>
    </lineage>
</organism>
<dbReference type="Gene3D" id="3.60.10.10">
    <property type="entry name" value="Endonuclease/exonuclease/phosphatase"/>
    <property type="match status" value="1"/>
</dbReference>
<protein>
    <recommendedName>
        <fullName evidence="2">Endonuclease/exonuclease/phosphatase domain-containing protein</fullName>
    </recommendedName>
</protein>
<feature type="chain" id="PRO_5008536318" description="Endonuclease/exonuclease/phosphatase domain-containing protein" evidence="1">
    <location>
        <begin position="20"/>
        <end position="370"/>
    </location>
</feature>
<dbReference type="RefSeq" id="WP_099515978.1">
    <property type="nucleotide sequence ID" value="NZ_CP016620.1"/>
</dbReference>
<dbReference type="SUPFAM" id="SSF56219">
    <property type="entry name" value="DNase I-like"/>
    <property type="match status" value="1"/>
</dbReference>
<gene>
    <name evidence="3" type="ORF">BB934_44120</name>
</gene>
<feature type="signal peptide" evidence="1">
    <location>
        <begin position="1"/>
        <end position="19"/>
    </location>
</feature>
<dbReference type="AlphaFoldDB" id="A0A1B2EYW8"/>
<evidence type="ECO:0000313" key="3">
    <source>
        <dbReference type="EMBL" id="ANY85184.1"/>
    </source>
</evidence>
<name>A0A1B2EYW8_9HYPH</name>
<dbReference type="InterPro" id="IPR005135">
    <property type="entry name" value="Endo/exonuclease/phosphatase"/>
</dbReference>
<dbReference type="GO" id="GO:0003824">
    <property type="term" value="F:catalytic activity"/>
    <property type="evidence" value="ECO:0007669"/>
    <property type="project" value="InterPro"/>
</dbReference>
<feature type="domain" description="Endonuclease/exonuclease/phosphatase" evidence="2">
    <location>
        <begin position="92"/>
        <end position="359"/>
    </location>
</feature>
<sequence length="370" mass="40708">MVWLARTLLVVIAAAAATASVGQEFRTVTLMSWNVENLFDTVDDPANPFDDTFLPKAVKDARPGHEAHCRQFTPIPAFARECRDIDWTDDKLRRKLQAIADVIRAVRPQPDVIILPELENPAILARLNTEFLAGLGYTTEIELDTTVTDLDRGIDVGILSRLPSASPPTAHKVEFGTDSDLCRATRDIVAAPLALPDGRALHLYAVHFPSGGNPIECRERAMRTLNALSAALPADAIAVAGGDFNFPCNEPQGDLFGRLLSEGRWTVPPEVRTGCDEPGSNKFRNARPGNRSWFTWSFLDFFLVSDSLLTERPSPVGWFANLGSFRTAVVSAQQVETNDQGFVSPRRYDFDAGSGISDHWPVLIELVTRP</sequence>
<evidence type="ECO:0000256" key="1">
    <source>
        <dbReference type="SAM" id="SignalP"/>
    </source>
</evidence>
<keyword evidence="3" id="KW-0614">Plasmid</keyword>